<dbReference type="GO" id="GO:0016811">
    <property type="term" value="F:hydrolase activity, acting on carbon-nitrogen (but not peptide) bonds, in linear amides"/>
    <property type="evidence" value="ECO:0007669"/>
    <property type="project" value="TreeGrafter"/>
</dbReference>
<reference evidence="3 4" key="1">
    <citation type="journal article" date="2018" name="Front. Microbiol.">
        <title>Genome Sequencing of Streptomyces atratus SCSIOZH16 and Activation Production of Nocardamine via Metabolic Engineering.</title>
        <authorList>
            <person name="Li Y."/>
            <person name="Zhang C."/>
            <person name="Liu C."/>
            <person name="Ju J."/>
            <person name="Ma J."/>
        </authorList>
    </citation>
    <scope>NUCLEOTIDE SEQUENCE [LARGE SCALE GENOMIC DNA]</scope>
    <source>
        <strain evidence="3 4">SCSIO_ZH16</strain>
    </source>
</reference>
<dbReference type="GO" id="GO:0016137">
    <property type="term" value="P:glycoside metabolic process"/>
    <property type="evidence" value="ECO:0007669"/>
    <property type="project" value="UniProtKB-ARBA"/>
</dbReference>
<accession>A0A2Z5JKS5</accession>
<dbReference type="PANTHER" id="PTHR12993">
    <property type="entry name" value="N-ACETYLGLUCOSAMINYL-PHOSPHATIDYLINOSITOL DE-N-ACETYLASE-RELATED"/>
    <property type="match status" value="1"/>
</dbReference>
<name>A0A2Z5JKS5_STRAR</name>
<dbReference type="PANTHER" id="PTHR12993:SF26">
    <property type="entry name" value="1D-MYO-INOSITOL 2-ACETAMIDO-2-DEOXY-ALPHA-D-GLUCOPYRANOSIDE DEACETYLASE"/>
    <property type="match status" value="1"/>
</dbReference>
<dbReference type="Proteomes" id="UP000252698">
    <property type="component" value="Chromosome"/>
</dbReference>
<dbReference type="SUPFAM" id="SSF89372">
    <property type="entry name" value="Fucose-specific lectin"/>
    <property type="match status" value="1"/>
</dbReference>
<sequence>MPSWRRSCPRTSRWPASSRQVHRATSASTPDICRGGRCERVPHRLPFVSRARSERPPTMTQPAEANSTSLFQVFAHADDDLYFVNPDLYRLLAAGHRVTSVYLTAGEADGRNVDTRDPLREQAPVDFAGYMEARQNGLRAAYATMVLGKREAPWVREPVELVPGVAAERCYLSEAPHVQLFFLGLRMADAAHGFPADQPSARLTSLWDGRAARQPTLVAAESELHQPQALGREDVVAALAQLLSYAQPTLLWTMDPDPLHESYDEAHGITSSDHADHTATAQFAREALRRHLRAGGRPPLTEHFTGYGNKNWPSNLSERSHALKKSLVDVYAGADGHACAHRYCGDLQLGDGADIRRYGWSTRSRYPQGTQWLHRQTDGRLAAYAVLGDQAAVWTETEAGAGRFEGPLLLPGGDLLPCLAVAPDRTGGVHLVGLRRVPGAEGRVDVEVVRMWRQAHTGSVLPWESLGNPDETTRDWRRCREVGVPAALVDPAGHLHVFARNFSVGVSMRRETPEGLTAWEALGGRWMQDSLTTVLRSTGRIDMYATNRTGGVRWRQDAVYGPFKLEDQLVTGVPESWRPASGLTPVQVGRNRMALFYREEDSGAVMRHQQRPNGTWEQRVERLSDDGGTGAVAAARLLAPDHDLLVVARRDERSRPAVTVLSADDHISARPDWERHEIQMVGAPAIAADAHGRAVVAVLGTDGRLHWARQEESRPGVGFGPWQAC</sequence>
<protein>
    <submittedName>
        <fullName evidence="3">LmbE family protein</fullName>
    </submittedName>
</protein>
<evidence type="ECO:0000256" key="2">
    <source>
        <dbReference type="SAM" id="MobiDB-lite"/>
    </source>
</evidence>
<dbReference type="EMBL" id="CP027306">
    <property type="protein sequence ID" value="AXE80859.1"/>
    <property type="molecule type" value="Genomic_DNA"/>
</dbReference>
<proteinExistence type="predicted"/>
<dbReference type="SUPFAM" id="SSF102588">
    <property type="entry name" value="LmbE-like"/>
    <property type="match status" value="1"/>
</dbReference>
<dbReference type="InterPro" id="IPR003737">
    <property type="entry name" value="GlcNAc_PI_deacetylase-related"/>
</dbReference>
<evidence type="ECO:0000313" key="4">
    <source>
        <dbReference type="Proteomes" id="UP000252698"/>
    </source>
</evidence>
<dbReference type="Pfam" id="PF02585">
    <property type="entry name" value="PIG-L"/>
    <property type="match status" value="1"/>
</dbReference>
<organism evidence="3 4">
    <name type="scientific">Streptomyces atratus</name>
    <dbReference type="NCBI Taxonomy" id="1893"/>
    <lineage>
        <taxon>Bacteria</taxon>
        <taxon>Bacillati</taxon>
        <taxon>Actinomycetota</taxon>
        <taxon>Actinomycetes</taxon>
        <taxon>Kitasatosporales</taxon>
        <taxon>Streptomycetaceae</taxon>
        <taxon>Streptomyces</taxon>
    </lineage>
</organism>
<dbReference type="KEGG" id="sata:C5746_32280"/>
<keyword evidence="1" id="KW-0862">Zinc</keyword>
<dbReference type="Gene3D" id="3.40.50.10320">
    <property type="entry name" value="LmbE-like"/>
    <property type="match status" value="1"/>
</dbReference>
<feature type="compositionally biased region" description="Polar residues" evidence="2">
    <location>
        <begin position="14"/>
        <end position="29"/>
    </location>
</feature>
<evidence type="ECO:0000313" key="3">
    <source>
        <dbReference type="EMBL" id="AXE80859.1"/>
    </source>
</evidence>
<feature type="region of interest" description="Disordered" evidence="2">
    <location>
        <begin position="1"/>
        <end position="35"/>
    </location>
</feature>
<dbReference type="InterPro" id="IPR024078">
    <property type="entry name" value="LmbE-like_dom_sf"/>
</dbReference>
<evidence type="ECO:0000256" key="1">
    <source>
        <dbReference type="ARBA" id="ARBA00022833"/>
    </source>
</evidence>
<gene>
    <name evidence="3" type="ORF">C5746_32280</name>
</gene>
<dbReference type="AlphaFoldDB" id="A0A2Z5JKS5"/>